<dbReference type="Proteomes" id="UP000194841">
    <property type="component" value="Unassembled WGS sequence"/>
</dbReference>
<evidence type="ECO:0000313" key="2">
    <source>
        <dbReference type="EMBL" id="OUL56965.1"/>
    </source>
</evidence>
<proteinExistence type="predicted"/>
<feature type="signal peptide" evidence="1">
    <location>
        <begin position="1"/>
        <end position="18"/>
    </location>
</feature>
<dbReference type="Gene3D" id="3.40.50.10320">
    <property type="entry name" value="LmbE-like"/>
    <property type="match status" value="1"/>
</dbReference>
<dbReference type="RefSeq" id="WP_086745219.1">
    <property type="nucleotide sequence ID" value="NZ_MWPV01000005.1"/>
</dbReference>
<gene>
    <name evidence="2" type="ORF">B1199_16510</name>
</gene>
<feature type="chain" id="PRO_5012196446" description="GlcNAc-PI de-N-acetylase" evidence="1">
    <location>
        <begin position="19"/>
        <end position="268"/>
    </location>
</feature>
<dbReference type="PANTHER" id="PTHR12993">
    <property type="entry name" value="N-ACETYLGLUCOSAMINYL-PHOSPHATIDYLINOSITOL DE-N-ACETYLASE-RELATED"/>
    <property type="match status" value="1"/>
</dbReference>
<evidence type="ECO:0000256" key="1">
    <source>
        <dbReference type="SAM" id="SignalP"/>
    </source>
</evidence>
<accession>A0A244CN04</accession>
<evidence type="ECO:0008006" key="4">
    <source>
        <dbReference type="Google" id="ProtNLM"/>
    </source>
</evidence>
<dbReference type="InterPro" id="IPR024078">
    <property type="entry name" value="LmbE-like_dom_sf"/>
</dbReference>
<dbReference type="EMBL" id="MWPV01000005">
    <property type="protein sequence ID" value="OUL56965.1"/>
    <property type="molecule type" value="Genomic_DNA"/>
</dbReference>
<dbReference type="GO" id="GO:0016811">
    <property type="term" value="F:hydrolase activity, acting on carbon-nitrogen (but not peptide) bonds, in linear amides"/>
    <property type="evidence" value="ECO:0007669"/>
    <property type="project" value="TreeGrafter"/>
</dbReference>
<dbReference type="InterPro" id="IPR003737">
    <property type="entry name" value="GlcNAc_PI_deacetylase-related"/>
</dbReference>
<evidence type="ECO:0000313" key="3">
    <source>
        <dbReference type="Proteomes" id="UP000194841"/>
    </source>
</evidence>
<comment type="caution">
    <text evidence="2">The sequence shown here is derived from an EMBL/GenBank/DDBJ whole genome shotgun (WGS) entry which is preliminary data.</text>
</comment>
<dbReference type="Pfam" id="PF02585">
    <property type="entry name" value="PIG-L"/>
    <property type="match status" value="1"/>
</dbReference>
<reference evidence="2 3" key="1">
    <citation type="submission" date="2017-02" db="EMBL/GenBank/DDBJ databases">
        <title>Pseudoalteromonas ulvae TC14 Genome.</title>
        <authorList>
            <person name="Molmeret M."/>
        </authorList>
    </citation>
    <scope>NUCLEOTIDE SEQUENCE [LARGE SCALE GENOMIC DNA]</scope>
    <source>
        <strain evidence="2">TC14</strain>
    </source>
</reference>
<dbReference type="PANTHER" id="PTHR12993:SF11">
    <property type="entry name" value="N-ACETYLGLUCOSAMINYL-PHOSPHATIDYLINOSITOL DE-N-ACETYLASE"/>
    <property type="match status" value="1"/>
</dbReference>
<organism evidence="2 3">
    <name type="scientific">Pseudoalteromonas ulvae</name>
    <dbReference type="NCBI Taxonomy" id="107327"/>
    <lineage>
        <taxon>Bacteria</taxon>
        <taxon>Pseudomonadati</taxon>
        <taxon>Pseudomonadota</taxon>
        <taxon>Gammaproteobacteria</taxon>
        <taxon>Alteromonadales</taxon>
        <taxon>Pseudoalteromonadaceae</taxon>
        <taxon>Pseudoalteromonas</taxon>
    </lineage>
</organism>
<name>A0A244CN04_PSEDV</name>
<sequence>MRGIMCLLCVLFSGCAQYQSVTPTVITLFAHPDDETWVAGTLMHVQQHHINVVPVYVTSGDRGSDRSGRGLSGDKLANVREHETKQALQHLTLPPPVFLRYKDGQTSAQLSQIAADIDTIAKQYAAPVMLCFSQGGITANSDHVALAELCQSRYFAHQLVFSISNTRAERLEATAKAHQFEYPIKSAVTDTLISHRVDVTHFKAQKILAVDSHSTQFPAVIVNAFSAFVDQAPYEELIATAPSSRVQQVLNVLPLYNKKSNIDKHVRH</sequence>
<keyword evidence="3" id="KW-1185">Reference proteome</keyword>
<dbReference type="OrthoDB" id="116799at2"/>
<dbReference type="PROSITE" id="PS51257">
    <property type="entry name" value="PROKAR_LIPOPROTEIN"/>
    <property type="match status" value="1"/>
</dbReference>
<dbReference type="AlphaFoldDB" id="A0A244CN04"/>
<protein>
    <recommendedName>
        <fullName evidence="4">GlcNAc-PI de-N-acetylase</fullName>
    </recommendedName>
</protein>
<dbReference type="SUPFAM" id="SSF102588">
    <property type="entry name" value="LmbE-like"/>
    <property type="match status" value="1"/>
</dbReference>
<keyword evidence="1" id="KW-0732">Signal</keyword>